<keyword evidence="10" id="KW-1185">Reference proteome</keyword>
<keyword evidence="3 7" id="KW-0812">Transmembrane</keyword>
<dbReference type="OrthoDB" id="9807874at2"/>
<protein>
    <submittedName>
        <fullName evidence="9">Rhomboid family protein</fullName>
    </submittedName>
</protein>
<comment type="caution">
    <text evidence="9">The sequence shown here is derived from an EMBL/GenBank/DDBJ whole genome shotgun (WGS) entry which is preliminary data.</text>
</comment>
<feature type="transmembrane region" description="Helical" evidence="7">
    <location>
        <begin position="34"/>
        <end position="60"/>
    </location>
</feature>
<evidence type="ECO:0000256" key="7">
    <source>
        <dbReference type="SAM" id="Phobius"/>
    </source>
</evidence>
<proteinExistence type="inferred from homology"/>
<evidence type="ECO:0000256" key="1">
    <source>
        <dbReference type="ARBA" id="ARBA00004141"/>
    </source>
</evidence>
<dbReference type="STRING" id="218140.BPSY_0627"/>
<feature type="transmembrane region" description="Helical" evidence="7">
    <location>
        <begin position="234"/>
        <end position="251"/>
    </location>
</feature>
<dbReference type="InterPro" id="IPR050925">
    <property type="entry name" value="Rhomboid_protease_S54"/>
</dbReference>
<evidence type="ECO:0000313" key="9">
    <source>
        <dbReference type="EMBL" id="KFI82836.1"/>
    </source>
</evidence>
<feature type="transmembrane region" description="Helical" evidence="7">
    <location>
        <begin position="149"/>
        <end position="172"/>
    </location>
</feature>
<dbReference type="eggNOG" id="COG0705">
    <property type="taxonomic scope" value="Bacteria"/>
</dbReference>
<dbReference type="GO" id="GO:0016020">
    <property type="term" value="C:membrane"/>
    <property type="evidence" value="ECO:0007669"/>
    <property type="project" value="UniProtKB-SubCell"/>
</dbReference>
<dbReference type="GO" id="GO:0004252">
    <property type="term" value="F:serine-type endopeptidase activity"/>
    <property type="evidence" value="ECO:0007669"/>
    <property type="project" value="InterPro"/>
</dbReference>
<feature type="domain" description="Peptidase S54 rhomboid" evidence="8">
    <location>
        <begin position="82"/>
        <end position="219"/>
    </location>
</feature>
<comment type="similarity">
    <text evidence="2">Belongs to the peptidase S54 family.</text>
</comment>
<evidence type="ECO:0000256" key="6">
    <source>
        <dbReference type="ARBA" id="ARBA00023136"/>
    </source>
</evidence>
<comment type="subcellular location">
    <subcellularLocation>
        <location evidence="1">Membrane</location>
        <topology evidence="1">Multi-pass membrane protein</topology>
    </subcellularLocation>
</comment>
<reference evidence="9 10" key="1">
    <citation type="submission" date="2014-03" db="EMBL/GenBank/DDBJ databases">
        <title>Genomics of Bifidobacteria.</title>
        <authorList>
            <person name="Ventura M."/>
            <person name="Milani C."/>
            <person name="Lugli G.A."/>
        </authorList>
    </citation>
    <scope>NUCLEOTIDE SEQUENCE [LARGE SCALE GENOMIC DNA]</scope>
    <source>
        <strain evidence="9 10">LMG 21775</strain>
    </source>
</reference>
<evidence type="ECO:0000313" key="10">
    <source>
        <dbReference type="Proteomes" id="UP000029050"/>
    </source>
</evidence>
<dbReference type="SUPFAM" id="SSF144091">
    <property type="entry name" value="Rhomboid-like"/>
    <property type="match status" value="1"/>
</dbReference>
<keyword evidence="5 7" id="KW-1133">Transmembrane helix</keyword>
<accession>A0A087CHT6</accession>
<evidence type="ECO:0000256" key="4">
    <source>
        <dbReference type="ARBA" id="ARBA00022801"/>
    </source>
</evidence>
<feature type="transmembrane region" description="Helical" evidence="7">
    <location>
        <begin position="80"/>
        <end position="101"/>
    </location>
</feature>
<evidence type="ECO:0000259" key="8">
    <source>
        <dbReference type="Pfam" id="PF01694"/>
    </source>
</evidence>
<feature type="transmembrane region" description="Helical" evidence="7">
    <location>
        <begin position="122"/>
        <end position="143"/>
    </location>
</feature>
<evidence type="ECO:0000256" key="5">
    <source>
        <dbReference type="ARBA" id="ARBA00022989"/>
    </source>
</evidence>
<evidence type="ECO:0000256" key="3">
    <source>
        <dbReference type="ARBA" id="ARBA00022692"/>
    </source>
</evidence>
<dbReference type="Pfam" id="PF01694">
    <property type="entry name" value="Rhomboid"/>
    <property type="match status" value="1"/>
</dbReference>
<evidence type="ECO:0000256" key="2">
    <source>
        <dbReference type="ARBA" id="ARBA00009045"/>
    </source>
</evidence>
<gene>
    <name evidence="9" type="ORF">BPSY_0627</name>
</gene>
<dbReference type="PANTHER" id="PTHR43731:SF14">
    <property type="entry name" value="PRESENILIN-ASSOCIATED RHOMBOID-LIKE PROTEIN, MITOCHONDRIAL"/>
    <property type="match status" value="1"/>
</dbReference>
<dbReference type="Gene3D" id="1.20.1540.10">
    <property type="entry name" value="Rhomboid-like"/>
    <property type="match status" value="1"/>
</dbReference>
<dbReference type="PANTHER" id="PTHR43731">
    <property type="entry name" value="RHOMBOID PROTEASE"/>
    <property type="match status" value="1"/>
</dbReference>
<dbReference type="RefSeq" id="WP_051921583.1">
    <property type="nucleotide sequence ID" value="NZ_JGZI01000008.1"/>
</dbReference>
<sequence>MNNRFNRGAFGFGSGPSLSTLFSRRRIAASWRNGGAVVTGGIIVACVAIWLVEIVLNLVAPSALSAVLNETVFVPVYAVAHPWIFITAMFLHATNLFHVLFNMLTLWSIGPVLERMMGHWRFLAFYLIAGVGGGIGMMVWGVVSPNGQGWITASYGASGALFGLFASVLIVARRVGADIRSMTVWIGINFLMPFVIKGIAWQAHVGGFITGALLTWLLVSGLPALRQRSFTQRMWIYGSAVFALLVVVAILCDTQNPLRALVF</sequence>
<dbReference type="EMBL" id="JGZI01000008">
    <property type="protein sequence ID" value="KFI82836.1"/>
    <property type="molecule type" value="Genomic_DNA"/>
</dbReference>
<dbReference type="GeneID" id="98299838"/>
<dbReference type="Proteomes" id="UP000029050">
    <property type="component" value="Unassembled WGS sequence"/>
</dbReference>
<dbReference type="AlphaFoldDB" id="A0A087CHT6"/>
<keyword evidence="4" id="KW-0378">Hydrolase</keyword>
<feature type="transmembrane region" description="Helical" evidence="7">
    <location>
        <begin position="207"/>
        <end position="225"/>
    </location>
</feature>
<dbReference type="InterPro" id="IPR022764">
    <property type="entry name" value="Peptidase_S54_rhomboid_dom"/>
</dbReference>
<dbReference type="InterPro" id="IPR035952">
    <property type="entry name" value="Rhomboid-like_sf"/>
</dbReference>
<keyword evidence="6 7" id="KW-0472">Membrane</keyword>
<organism evidence="9 10">
    <name type="scientific">Bifidobacterium psychraerophilum</name>
    <dbReference type="NCBI Taxonomy" id="218140"/>
    <lineage>
        <taxon>Bacteria</taxon>
        <taxon>Bacillati</taxon>
        <taxon>Actinomycetota</taxon>
        <taxon>Actinomycetes</taxon>
        <taxon>Bifidobacteriales</taxon>
        <taxon>Bifidobacteriaceae</taxon>
        <taxon>Bifidobacterium</taxon>
    </lineage>
</organism>
<feature type="transmembrane region" description="Helical" evidence="7">
    <location>
        <begin position="184"/>
        <end position="201"/>
    </location>
</feature>
<name>A0A087CHT6_9BIFI</name>